<dbReference type="CTD" id="20316238"/>
<dbReference type="KEGG" id="ovi:T265_02050"/>
<sequence length="97" mass="10694">MSNSALNWVPEGACTTVGGRSFHAATTRSEKKFCLMNVSSEATILQGKHVKHQGKSFLVYGFNAGRYFLHGSLNTINVGYVLTSWVENWVGKVRKSV</sequence>
<dbReference type="Proteomes" id="UP000054324">
    <property type="component" value="Unassembled WGS sequence"/>
</dbReference>
<keyword evidence="2" id="KW-1185">Reference proteome</keyword>
<evidence type="ECO:0000313" key="1">
    <source>
        <dbReference type="EMBL" id="KER31823.1"/>
    </source>
</evidence>
<evidence type="ECO:0000313" key="2">
    <source>
        <dbReference type="Proteomes" id="UP000054324"/>
    </source>
</evidence>
<name>A0A074ZWI5_OPIVI</name>
<dbReference type="AlphaFoldDB" id="A0A074ZWI5"/>
<accession>A0A074ZWI5</accession>
<gene>
    <name evidence="1" type="ORF">T265_02050</name>
</gene>
<protein>
    <submittedName>
        <fullName evidence="1">Uncharacterized protein</fullName>
    </submittedName>
</protein>
<dbReference type="EMBL" id="KL596641">
    <property type="protein sequence ID" value="KER31823.1"/>
    <property type="molecule type" value="Genomic_DNA"/>
</dbReference>
<proteinExistence type="predicted"/>
<dbReference type="GeneID" id="20316238"/>
<reference evidence="1 2" key="1">
    <citation type="submission" date="2013-11" db="EMBL/GenBank/DDBJ databases">
        <title>Opisthorchis viverrini - life in the bile duct.</title>
        <authorList>
            <person name="Young N.D."/>
            <person name="Nagarajan N."/>
            <person name="Lin S.J."/>
            <person name="Korhonen P.K."/>
            <person name="Jex A.R."/>
            <person name="Hall R.S."/>
            <person name="Safavi-Hemami H."/>
            <person name="Kaewkong W."/>
            <person name="Bertrand D."/>
            <person name="Gao S."/>
            <person name="Seet Q."/>
            <person name="Wongkham S."/>
            <person name="Teh B.T."/>
            <person name="Wongkham C."/>
            <person name="Intapan P.M."/>
            <person name="Maleewong W."/>
            <person name="Yang X."/>
            <person name="Hu M."/>
            <person name="Wang Z."/>
            <person name="Hofmann A."/>
            <person name="Sternberg P.W."/>
            <person name="Tan P."/>
            <person name="Wang J."/>
            <person name="Gasser R.B."/>
        </authorList>
    </citation>
    <scope>NUCLEOTIDE SEQUENCE [LARGE SCALE GENOMIC DNA]</scope>
</reference>
<organism evidence="1 2">
    <name type="scientific">Opisthorchis viverrini</name>
    <name type="common">Southeast Asian liver fluke</name>
    <dbReference type="NCBI Taxonomy" id="6198"/>
    <lineage>
        <taxon>Eukaryota</taxon>
        <taxon>Metazoa</taxon>
        <taxon>Spiralia</taxon>
        <taxon>Lophotrochozoa</taxon>
        <taxon>Platyhelminthes</taxon>
        <taxon>Trematoda</taxon>
        <taxon>Digenea</taxon>
        <taxon>Opisthorchiida</taxon>
        <taxon>Opisthorchiata</taxon>
        <taxon>Opisthorchiidae</taxon>
        <taxon>Opisthorchis</taxon>
    </lineage>
</organism>
<dbReference type="RefSeq" id="XP_009164462.1">
    <property type="nucleotide sequence ID" value="XM_009166198.1"/>
</dbReference>